<keyword evidence="1" id="KW-0472">Membrane</keyword>
<evidence type="ECO:0000313" key="3">
    <source>
        <dbReference type="Proteomes" id="UP000007797"/>
    </source>
</evidence>
<feature type="transmembrane region" description="Helical" evidence="1">
    <location>
        <begin position="41"/>
        <end position="60"/>
    </location>
</feature>
<name>F4QE49_CACFS</name>
<dbReference type="GeneID" id="14865835"/>
<dbReference type="Proteomes" id="UP000007797">
    <property type="component" value="Unassembled WGS sequence"/>
</dbReference>
<evidence type="ECO:0000256" key="1">
    <source>
        <dbReference type="SAM" id="Phobius"/>
    </source>
</evidence>
<proteinExistence type="predicted"/>
<gene>
    <name evidence="2" type="ORF">DFA_11757</name>
</gene>
<keyword evidence="3" id="KW-1185">Reference proteome</keyword>
<protein>
    <submittedName>
        <fullName evidence="2">Uncharacterized protein</fullName>
    </submittedName>
</protein>
<reference evidence="3" key="1">
    <citation type="journal article" date="2011" name="Genome Res.">
        <title>Phylogeny-wide analysis of social amoeba genomes highlights ancient origins for complex intercellular communication.</title>
        <authorList>
            <person name="Heidel A.J."/>
            <person name="Lawal H.M."/>
            <person name="Felder M."/>
            <person name="Schilde C."/>
            <person name="Helps N.R."/>
            <person name="Tunggal B."/>
            <person name="Rivero F."/>
            <person name="John U."/>
            <person name="Schleicher M."/>
            <person name="Eichinger L."/>
            <person name="Platzer M."/>
            <person name="Noegel A.A."/>
            <person name="Schaap P."/>
            <person name="Gloeckner G."/>
        </authorList>
    </citation>
    <scope>NUCLEOTIDE SEQUENCE [LARGE SCALE GENOMIC DNA]</scope>
    <source>
        <strain evidence="3">SH3</strain>
    </source>
</reference>
<dbReference type="RefSeq" id="XP_004350704.1">
    <property type="nucleotide sequence ID" value="XM_004350653.1"/>
</dbReference>
<dbReference type="EMBL" id="GL883029">
    <property type="protein sequence ID" value="EGG13996.1"/>
    <property type="molecule type" value="Genomic_DNA"/>
</dbReference>
<dbReference type="KEGG" id="dfa:DFA_11757"/>
<accession>F4QE49</accession>
<keyword evidence="1" id="KW-1133">Transmembrane helix</keyword>
<evidence type="ECO:0000313" key="2">
    <source>
        <dbReference type="EMBL" id="EGG13996.1"/>
    </source>
</evidence>
<dbReference type="AlphaFoldDB" id="F4QE49"/>
<keyword evidence="1" id="KW-0812">Transmembrane</keyword>
<sequence>MTFQYVLRNGIIVLFIIPLVELSYGQIGIPLPPDEREYSNLPIFLLQTKTITVASAIWLIKQYKLPIPQDQTLCSYKDPQDFQPFFSPNGYISGIFLLLTRC</sequence>
<organism evidence="2 3">
    <name type="scientific">Cavenderia fasciculata</name>
    <name type="common">Slime mold</name>
    <name type="synonym">Dictyostelium fasciculatum</name>
    <dbReference type="NCBI Taxonomy" id="261658"/>
    <lineage>
        <taxon>Eukaryota</taxon>
        <taxon>Amoebozoa</taxon>
        <taxon>Evosea</taxon>
        <taxon>Eumycetozoa</taxon>
        <taxon>Dictyostelia</taxon>
        <taxon>Acytosteliales</taxon>
        <taxon>Cavenderiaceae</taxon>
        <taxon>Cavenderia</taxon>
    </lineage>
</organism>